<keyword evidence="2" id="KW-1185">Reference proteome</keyword>
<proteinExistence type="predicted"/>
<accession>E9GDC9</accession>
<name>E9GDC9_DAPPU</name>
<dbReference type="Proteomes" id="UP000000305">
    <property type="component" value="Unassembled WGS sequence"/>
</dbReference>
<dbReference type="InParanoid" id="E9GDC9"/>
<dbReference type="HOGENOM" id="CLU_3034465_0_0_1"/>
<protein>
    <submittedName>
        <fullName evidence="1">Uncharacterized protein</fullName>
    </submittedName>
</protein>
<dbReference type="AlphaFoldDB" id="E9GDC9"/>
<evidence type="ECO:0000313" key="1">
    <source>
        <dbReference type="EMBL" id="EFX82719.1"/>
    </source>
</evidence>
<evidence type="ECO:0000313" key="2">
    <source>
        <dbReference type="Proteomes" id="UP000000305"/>
    </source>
</evidence>
<sequence>MDRYGGFLIVSLKAKLKSSRASDESSSVEFIGSLELLLEIKQEDSSVLLIPHRQE</sequence>
<reference evidence="1 2" key="1">
    <citation type="journal article" date="2011" name="Science">
        <title>The ecoresponsive genome of Daphnia pulex.</title>
        <authorList>
            <person name="Colbourne J.K."/>
            <person name="Pfrender M.E."/>
            <person name="Gilbert D."/>
            <person name="Thomas W.K."/>
            <person name="Tucker A."/>
            <person name="Oakley T.H."/>
            <person name="Tokishita S."/>
            <person name="Aerts A."/>
            <person name="Arnold G.J."/>
            <person name="Basu M.K."/>
            <person name="Bauer D.J."/>
            <person name="Caceres C.E."/>
            <person name="Carmel L."/>
            <person name="Casola C."/>
            <person name="Choi J.H."/>
            <person name="Detter J.C."/>
            <person name="Dong Q."/>
            <person name="Dusheyko S."/>
            <person name="Eads B.D."/>
            <person name="Frohlich T."/>
            <person name="Geiler-Samerotte K.A."/>
            <person name="Gerlach D."/>
            <person name="Hatcher P."/>
            <person name="Jogdeo S."/>
            <person name="Krijgsveld J."/>
            <person name="Kriventseva E.V."/>
            <person name="Kultz D."/>
            <person name="Laforsch C."/>
            <person name="Lindquist E."/>
            <person name="Lopez J."/>
            <person name="Manak J.R."/>
            <person name="Muller J."/>
            <person name="Pangilinan J."/>
            <person name="Patwardhan R.P."/>
            <person name="Pitluck S."/>
            <person name="Pritham E.J."/>
            <person name="Rechtsteiner A."/>
            <person name="Rho M."/>
            <person name="Rogozin I.B."/>
            <person name="Sakarya O."/>
            <person name="Salamov A."/>
            <person name="Schaack S."/>
            <person name="Shapiro H."/>
            <person name="Shiga Y."/>
            <person name="Skalitzky C."/>
            <person name="Smith Z."/>
            <person name="Souvorov A."/>
            <person name="Sung W."/>
            <person name="Tang Z."/>
            <person name="Tsuchiya D."/>
            <person name="Tu H."/>
            <person name="Vos H."/>
            <person name="Wang M."/>
            <person name="Wolf Y.I."/>
            <person name="Yamagata H."/>
            <person name="Yamada T."/>
            <person name="Ye Y."/>
            <person name="Shaw J.R."/>
            <person name="Andrews J."/>
            <person name="Crease T.J."/>
            <person name="Tang H."/>
            <person name="Lucas S.M."/>
            <person name="Robertson H.M."/>
            <person name="Bork P."/>
            <person name="Koonin E.V."/>
            <person name="Zdobnov E.M."/>
            <person name="Grigoriev I.V."/>
            <person name="Lynch M."/>
            <person name="Boore J.L."/>
        </authorList>
    </citation>
    <scope>NUCLEOTIDE SEQUENCE [LARGE SCALE GENOMIC DNA]</scope>
</reference>
<gene>
    <name evidence="1" type="ORF">DAPPUDRAFT_241079</name>
</gene>
<organism evidence="1 2">
    <name type="scientific">Daphnia pulex</name>
    <name type="common">Water flea</name>
    <dbReference type="NCBI Taxonomy" id="6669"/>
    <lineage>
        <taxon>Eukaryota</taxon>
        <taxon>Metazoa</taxon>
        <taxon>Ecdysozoa</taxon>
        <taxon>Arthropoda</taxon>
        <taxon>Crustacea</taxon>
        <taxon>Branchiopoda</taxon>
        <taxon>Diplostraca</taxon>
        <taxon>Cladocera</taxon>
        <taxon>Anomopoda</taxon>
        <taxon>Daphniidae</taxon>
        <taxon>Daphnia</taxon>
    </lineage>
</organism>
<dbReference type="EMBL" id="GL732539">
    <property type="protein sequence ID" value="EFX82719.1"/>
    <property type="molecule type" value="Genomic_DNA"/>
</dbReference>
<dbReference type="KEGG" id="dpx:DAPPUDRAFT_241079"/>